<dbReference type="RefSeq" id="XP_052755770.1">
    <property type="nucleotide sequence ID" value="XM_052899810.1"/>
</dbReference>
<comment type="subcellular location">
    <subcellularLocation>
        <location evidence="1">Membrane</location>
        <topology evidence="1">Multi-pass membrane protein</topology>
    </subcellularLocation>
</comment>
<feature type="domain" description="Phosphatidic acid phosphatase type 2/haloperoxidase" evidence="7">
    <location>
        <begin position="120"/>
        <end position="269"/>
    </location>
</feature>
<comment type="similarity">
    <text evidence="2">Belongs to the PA-phosphatase related phosphoesterase family.</text>
</comment>
<dbReference type="InterPro" id="IPR000326">
    <property type="entry name" value="PAP2/HPO"/>
</dbReference>
<dbReference type="PANTHER" id="PTHR10165">
    <property type="entry name" value="LIPID PHOSPHATE PHOSPHATASE"/>
    <property type="match status" value="1"/>
</dbReference>
<dbReference type="PANTHER" id="PTHR10165:SF197">
    <property type="entry name" value="FI04477P-RELATED"/>
    <property type="match status" value="1"/>
</dbReference>
<sequence>MERNSHHHNLSTMDRNSKFLLRKITMDFCILFCVGFLILVFYLWGSPYERGFFCDDESLKHPYRESTVTNVMLYIVGIGLPVVAMALTEWIRLRDYRGGRSRAILGRDVTAWVWEAYKVIGVFLFGCACQQLTTDVAKYTVGRLRPHFFDVCKPSVDCSLPENKWRYIQNFTCLNALDSEQGAKLLKEMRLSFPSGHSSFSAYTMLYFSMYLQRRMTWRGSKLIRPGIQFVLMMAAWYTVMTRVSDYKHHWSDVLAGFCIGLLFAVIVFTFVSDLRKTPHTKQNLNHLDAEMHTTNGTRHPNRVQV</sequence>
<dbReference type="SUPFAM" id="SSF48317">
    <property type="entry name" value="Acid phosphatase/Vanadium-dependent haloperoxidase"/>
    <property type="match status" value="1"/>
</dbReference>
<name>A0ABM3MX34_GALME</name>
<accession>A0ABM3MX34</accession>
<dbReference type="InterPro" id="IPR043216">
    <property type="entry name" value="PAP-like"/>
</dbReference>
<proteinExistence type="inferred from homology"/>
<keyword evidence="3 6" id="KW-0812">Transmembrane</keyword>
<keyword evidence="4 6" id="KW-1133">Transmembrane helix</keyword>
<evidence type="ECO:0000259" key="7">
    <source>
        <dbReference type="SMART" id="SM00014"/>
    </source>
</evidence>
<protein>
    <submittedName>
        <fullName evidence="9">Phosphatidate phosphatase</fullName>
    </submittedName>
</protein>
<dbReference type="Pfam" id="PF01569">
    <property type="entry name" value="PAP2"/>
    <property type="match status" value="1"/>
</dbReference>
<evidence type="ECO:0000256" key="2">
    <source>
        <dbReference type="ARBA" id="ARBA00008816"/>
    </source>
</evidence>
<evidence type="ECO:0000313" key="8">
    <source>
        <dbReference type="Proteomes" id="UP001652740"/>
    </source>
</evidence>
<keyword evidence="5 6" id="KW-0472">Membrane</keyword>
<feature type="transmembrane region" description="Helical" evidence="6">
    <location>
        <begin position="223"/>
        <end position="242"/>
    </location>
</feature>
<evidence type="ECO:0000256" key="3">
    <source>
        <dbReference type="ARBA" id="ARBA00022692"/>
    </source>
</evidence>
<dbReference type="CDD" id="cd03384">
    <property type="entry name" value="PAP2_wunen"/>
    <property type="match status" value="1"/>
</dbReference>
<dbReference type="GeneID" id="113522009"/>
<reference evidence="9" key="1">
    <citation type="submission" date="2025-08" db="UniProtKB">
        <authorList>
            <consortium name="RefSeq"/>
        </authorList>
    </citation>
    <scope>IDENTIFICATION</scope>
    <source>
        <tissue evidence="9">Whole larvae</tissue>
    </source>
</reference>
<gene>
    <name evidence="9" type="primary">LOC113522009</name>
</gene>
<evidence type="ECO:0000256" key="6">
    <source>
        <dbReference type="SAM" id="Phobius"/>
    </source>
</evidence>
<keyword evidence="8" id="KW-1185">Reference proteome</keyword>
<evidence type="ECO:0000313" key="9">
    <source>
        <dbReference type="RefSeq" id="XP_052755770.1"/>
    </source>
</evidence>
<feature type="transmembrane region" description="Helical" evidence="6">
    <location>
        <begin position="20"/>
        <end position="44"/>
    </location>
</feature>
<organism evidence="8 9">
    <name type="scientific">Galleria mellonella</name>
    <name type="common">Greater wax moth</name>
    <dbReference type="NCBI Taxonomy" id="7137"/>
    <lineage>
        <taxon>Eukaryota</taxon>
        <taxon>Metazoa</taxon>
        <taxon>Ecdysozoa</taxon>
        <taxon>Arthropoda</taxon>
        <taxon>Hexapoda</taxon>
        <taxon>Insecta</taxon>
        <taxon>Pterygota</taxon>
        <taxon>Neoptera</taxon>
        <taxon>Endopterygota</taxon>
        <taxon>Lepidoptera</taxon>
        <taxon>Glossata</taxon>
        <taxon>Ditrysia</taxon>
        <taxon>Pyraloidea</taxon>
        <taxon>Pyralidae</taxon>
        <taxon>Galleriinae</taxon>
        <taxon>Galleria</taxon>
    </lineage>
</organism>
<feature type="transmembrane region" description="Helical" evidence="6">
    <location>
        <begin position="71"/>
        <end position="91"/>
    </location>
</feature>
<dbReference type="Gene3D" id="1.20.144.10">
    <property type="entry name" value="Phosphatidic acid phosphatase type 2/haloperoxidase"/>
    <property type="match status" value="1"/>
</dbReference>
<feature type="transmembrane region" description="Helical" evidence="6">
    <location>
        <begin position="254"/>
        <end position="272"/>
    </location>
</feature>
<evidence type="ECO:0000256" key="4">
    <source>
        <dbReference type="ARBA" id="ARBA00022989"/>
    </source>
</evidence>
<dbReference type="Proteomes" id="UP001652740">
    <property type="component" value="Unplaced"/>
</dbReference>
<dbReference type="InterPro" id="IPR036938">
    <property type="entry name" value="PAP2/HPO_sf"/>
</dbReference>
<evidence type="ECO:0000256" key="5">
    <source>
        <dbReference type="ARBA" id="ARBA00023136"/>
    </source>
</evidence>
<evidence type="ECO:0000256" key="1">
    <source>
        <dbReference type="ARBA" id="ARBA00004141"/>
    </source>
</evidence>
<dbReference type="SMART" id="SM00014">
    <property type="entry name" value="acidPPc"/>
    <property type="match status" value="1"/>
</dbReference>